<name>A0ABU6NZ46_9BACI</name>
<protein>
    <submittedName>
        <fullName evidence="2">Ribonuclease E inhibitor RraB</fullName>
    </submittedName>
</protein>
<proteinExistence type="predicted"/>
<organism evidence="2 3">
    <name type="scientific">Metabacillus fastidiosus</name>
    <dbReference type="NCBI Taxonomy" id="1458"/>
    <lineage>
        <taxon>Bacteria</taxon>
        <taxon>Bacillati</taxon>
        <taxon>Bacillota</taxon>
        <taxon>Bacilli</taxon>
        <taxon>Bacillales</taxon>
        <taxon>Bacillaceae</taxon>
        <taxon>Metabacillus</taxon>
    </lineage>
</organism>
<evidence type="ECO:0000313" key="3">
    <source>
        <dbReference type="Proteomes" id="UP001342826"/>
    </source>
</evidence>
<reference evidence="2 3" key="1">
    <citation type="submission" date="2023-03" db="EMBL/GenBank/DDBJ databases">
        <title>Bacillus Genome Sequencing.</title>
        <authorList>
            <person name="Dunlap C."/>
        </authorList>
    </citation>
    <scope>NUCLEOTIDE SEQUENCE [LARGE SCALE GENOMIC DNA]</scope>
    <source>
        <strain evidence="2 3">NRS-1717</strain>
    </source>
</reference>
<dbReference type="EMBL" id="JARTFS010000011">
    <property type="protein sequence ID" value="MED4402394.1"/>
    <property type="molecule type" value="Genomic_DNA"/>
</dbReference>
<evidence type="ECO:0000313" key="2">
    <source>
        <dbReference type="EMBL" id="MED4402394.1"/>
    </source>
</evidence>
<dbReference type="RefSeq" id="WP_235843040.1">
    <property type="nucleotide sequence ID" value="NZ_JARTFQ010000005.1"/>
</dbReference>
<dbReference type="InterPro" id="IPR009671">
    <property type="entry name" value="RraB_dom"/>
</dbReference>
<dbReference type="InterPro" id="IPR036701">
    <property type="entry name" value="RraB-like_sf"/>
</dbReference>
<dbReference type="Pfam" id="PF06877">
    <property type="entry name" value="RraB"/>
    <property type="match status" value="1"/>
</dbReference>
<comment type="caution">
    <text evidence="2">The sequence shown here is derived from an EMBL/GenBank/DDBJ whole genome shotgun (WGS) entry which is preliminary data.</text>
</comment>
<accession>A0ABU6NZ46</accession>
<dbReference type="GeneID" id="301143612"/>
<dbReference type="Proteomes" id="UP001342826">
    <property type="component" value="Unassembled WGS sequence"/>
</dbReference>
<sequence>MREEGFSCEREQDDETEEWTCYCFIKMFLNYDEIINIQKRLDELSKPYNGYSDGGAVMIG</sequence>
<dbReference type="Gene3D" id="3.30.70.970">
    <property type="entry name" value="RraB-like"/>
    <property type="match status" value="1"/>
</dbReference>
<evidence type="ECO:0000259" key="1">
    <source>
        <dbReference type="Pfam" id="PF06877"/>
    </source>
</evidence>
<dbReference type="SUPFAM" id="SSF89946">
    <property type="entry name" value="Hypothetical protein VC0424"/>
    <property type="match status" value="1"/>
</dbReference>
<feature type="domain" description="Regulator of ribonuclease activity B" evidence="1">
    <location>
        <begin position="3"/>
        <end position="54"/>
    </location>
</feature>
<gene>
    <name evidence="2" type="ORF">P9271_13820</name>
</gene>
<keyword evidence="3" id="KW-1185">Reference proteome</keyword>